<dbReference type="OrthoDB" id="973569at2"/>
<evidence type="ECO:0000313" key="2">
    <source>
        <dbReference type="EMBL" id="PJZ74811.1"/>
    </source>
</evidence>
<reference evidence="3 4" key="1">
    <citation type="submission" date="2017-07" db="EMBL/GenBank/DDBJ databases">
        <title>Leptospira spp. isolated from tropical soils.</title>
        <authorList>
            <person name="Thibeaux R."/>
            <person name="Iraola G."/>
            <person name="Ferres I."/>
            <person name="Bierque E."/>
            <person name="Girault D."/>
            <person name="Soupe-Gilbert M.-E."/>
            <person name="Picardeau M."/>
            <person name="Goarant C."/>
        </authorList>
    </citation>
    <scope>NUCLEOTIDE SEQUENCE [LARGE SCALE GENOMIC DNA]</scope>
    <source>
        <strain evidence="2 4">FH1-B-B1</strain>
        <strain evidence="1 3">FH1-B-C1</strain>
    </source>
</reference>
<gene>
    <name evidence="1" type="ORF">CH360_01885</name>
    <name evidence="2" type="ORF">CH373_01885</name>
</gene>
<dbReference type="Proteomes" id="UP000231962">
    <property type="component" value="Unassembled WGS sequence"/>
</dbReference>
<proteinExistence type="predicted"/>
<dbReference type="AlphaFoldDB" id="A0A2M9ZS60"/>
<dbReference type="EMBL" id="NPDZ01000001">
    <property type="protein sequence ID" value="PJZ74811.1"/>
    <property type="molecule type" value="Genomic_DNA"/>
</dbReference>
<comment type="caution">
    <text evidence="2">The sequence shown here is derived from an EMBL/GenBank/DDBJ whole genome shotgun (WGS) entry which is preliminary data.</text>
</comment>
<organism evidence="2 4">
    <name type="scientific">Leptospira perolatii</name>
    <dbReference type="NCBI Taxonomy" id="2023191"/>
    <lineage>
        <taxon>Bacteria</taxon>
        <taxon>Pseudomonadati</taxon>
        <taxon>Spirochaetota</taxon>
        <taxon>Spirochaetia</taxon>
        <taxon>Leptospirales</taxon>
        <taxon>Leptospiraceae</taxon>
        <taxon>Leptospira</taxon>
    </lineage>
</organism>
<evidence type="ECO:0000313" key="1">
    <source>
        <dbReference type="EMBL" id="PJZ71277.1"/>
    </source>
</evidence>
<dbReference type="EMBL" id="NPDY01000001">
    <property type="protein sequence ID" value="PJZ71277.1"/>
    <property type="molecule type" value="Genomic_DNA"/>
</dbReference>
<name>A0A2M9ZS60_9LEPT</name>
<dbReference type="RefSeq" id="WP_100712219.1">
    <property type="nucleotide sequence ID" value="NZ_NPDY01000001.1"/>
</dbReference>
<evidence type="ECO:0000313" key="3">
    <source>
        <dbReference type="Proteomes" id="UP000231962"/>
    </source>
</evidence>
<accession>A0A2M9ZS60</accession>
<evidence type="ECO:0000313" key="4">
    <source>
        <dbReference type="Proteomes" id="UP000231990"/>
    </source>
</evidence>
<dbReference type="Proteomes" id="UP000231990">
    <property type="component" value="Unassembled WGS sequence"/>
</dbReference>
<protein>
    <submittedName>
        <fullName evidence="2">Uncharacterized protein</fullName>
    </submittedName>
</protein>
<keyword evidence="3" id="KW-1185">Reference proteome</keyword>
<sequence length="243" mass="24885">MKTAPNSTYFKRLTLILLAAFVIRCGTSGEGLNPFLLLGLGQGGKPTSENAQLLIQVTDAKTGSPLILSNGFQVSFSGSGSDRIIDESGSSITSISGNQGIVSVRLKSGVNPNNDSPIHLKVTVKADGYIHGGQSVLLSSKQTTIQIPVVNTVFPPTGVTVKKLSSGTTNGSGQLSSPVTLVGEADPGSGIQLQVSIPNGTILTDSQGDSLTGALTATLAQFNHSSVNSLLSFPGGISGRHLK</sequence>